<feature type="region of interest" description="Disordered" evidence="1">
    <location>
        <begin position="97"/>
        <end position="128"/>
    </location>
</feature>
<keyword evidence="3" id="KW-1185">Reference proteome</keyword>
<gene>
    <name evidence="2" type="ORF">A6A04_13470</name>
</gene>
<name>A0A178MWX6_9PROT</name>
<accession>A0A178MWX6</accession>
<feature type="compositionally biased region" description="Basic residues" evidence="1">
    <location>
        <begin position="119"/>
        <end position="128"/>
    </location>
</feature>
<evidence type="ECO:0000256" key="1">
    <source>
        <dbReference type="SAM" id="MobiDB-lite"/>
    </source>
</evidence>
<reference evidence="2 3" key="1">
    <citation type="submission" date="2016-04" db="EMBL/GenBank/DDBJ databases">
        <title>Draft genome sequence of freshwater magnetotactic bacteria Magnetospirillum marisnigri SP-1 and Magnetospirillum moscoviense BB-1.</title>
        <authorList>
            <person name="Koziaeva V."/>
            <person name="Dziuba M.V."/>
            <person name="Ivanov T.M."/>
            <person name="Kuznetsov B."/>
            <person name="Grouzdev D.S."/>
        </authorList>
    </citation>
    <scope>NUCLEOTIDE SEQUENCE [LARGE SCALE GENOMIC DNA]</scope>
    <source>
        <strain evidence="2 3">SP-1</strain>
    </source>
</reference>
<dbReference type="Proteomes" id="UP000078428">
    <property type="component" value="Unassembled WGS sequence"/>
</dbReference>
<dbReference type="STRING" id="1285242.A6A04_13470"/>
<evidence type="ECO:0000313" key="2">
    <source>
        <dbReference type="EMBL" id="OAN53896.1"/>
    </source>
</evidence>
<proteinExistence type="predicted"/>
<organism evidence="2 3">
    <name type="scientific">Paramagnetospirillum marisnigri</name>
    <dbReference type="NCBI Taxonomy" id="1285242"/>
    <lineage>
        <taxon>Bacteria</taxon>
        <taxon>Pseudomonadati</taxon>
        <taxon>Pseudomonadota</taxon>
        <taxon>Alphaproteobacteria</taxon>
        <taxon>Rhodospirillales</taxon>
        <taxon>Magnetospirillaceae</taxon>
        <taxon>Paramagnetospirillum</taxon>
    </lineage>
</organism>
<protein>
    <submittedName>
        <fullName evidence="2">Uncharacterized protein</fullName>
    </submittedName>
</protein>
<comment type="caution">
    <text evidence="2">The sequence shown here is derived from an EMBL/GenBank/DDBJ whole genome shotgun (WGS) entry which is preliminary data.</text>
</comment>
<dbReference type="RefSeq" id="WP_068489944.1">
    <property type="nucleotide sequence ID" value="NZ_LWQT01000038.1"/>
</dbReference>
<sequence>MMVANPYTGDAPITVDGQRLTLCFDWAALARIRSELGAEGQAMALSGDLAALADMVAIGLSRHHPDWDDQRVFAASPPVNPSVDAVQAALVAAYFGPQGAPKEPEPANPPMPPQTRLSRLWRRLTGRG</sequence>
<evidence type="ECO:0000313" key="3">
    <source>
        <dbReference type="Proteomes" id="UP000078428"/>
    </source>
</evidence>
<dbReference type="EMBL" id="LWQT01000038">
    <property type="protein sequence ID" value="OAN53896.1"/>
    <property type="molecule type" value="Genomic_DNA"/>
</dbReference>
<dbReference type="AlphaFoldDB" id="A0A178MWX6"/>